<keyword evidence="2" id="KW-0812">Transmembrane</keyword>
<feature type="region of interest" description="Disordered" evidence="1">
    <location>
        <begin position="1"/>
        <end position="34"/>
    </location>
</feature>
<proteinExistence type="predicted"/>
<feature type="region of interest" description="Disordered" evidence="1">
    <location>
        <begin position="501"/>
        <end position="524"/>
    </location>
</feature>
<name>A0ABY2DLG4_9ACTN</name>
<dbReference type="Proteomes" id="UP000295626">
    <property type="component" value="Unassembled WGS sequence"/>
</dbReference>
<comment type="caution">
    <text evidence="3">The sequence shown here is derived from an EMBL/GenBank/DDBJ whole genome shotgun (WGS) entry which is preliminary data.</text>
</comment>
<feature type="region of interest" description="Disordered" evidence="1">
    <location>
        <begin position="341"/>
        <end position="408"/>
    </location>
</feature>
<reference evidence="3 4" key="1">
    <citation type="submission" date="2019-02" db="EMBL/GenBank/DDBJ databases">
        <title>Draft genome sequences of novel Actinobacteria.</title>
        <authorList>
            <person name="Sahin N."/>
            <person name="Ay H."/>
            <person name="Saygin H."/>
        </authorList>
    </citation>
    <scope>NUCLEOTIDE SEQUENCE [LARGE SCALE GENOMIC DNA]</scope>
    <source>
        <strain evidence="3 4">JCM 30529</strain>
    </source>
</reference>
<evidence type="ECO:0008006" key="5">
    <source>
        <dbReference type="Google" id="ProtNLM"/>
    </source>
</evidence>
<evidence type="ECO:0000313" key="4">
    <source>
        <dbReference type="Proteomes" id="UP000295626"/>
    </source>
</evidence>
<keyword evidence="4" id="KW-1185">Reference proteome</keyword>
<evidence type="ECO:0000313" key="3">
    <source>
        <dbReference type="EMBL" id="TDC02074.1"/>
    </source>
</evidence>
<dbReference type="EMBL" id="SMKE01000021">
    <property type="protein sequence ID" value="TDC02074.1"/>
    <property type="molecule type" value="Genomic_DNA"/>
</dbReference>
<feature type="transmembrane region" description="Helical" evidence="2">
    <location>
        <begin position="109"/>
        <end position="129"/>
    </location>
</feature>
<organism evidence="3 4">
    <name type="scientific">Micromonospora fluostatini</name>
    <dbReference type="NCBI Taxonomy" id="1629071"/>
    <lineage>
        <taxon>Bacteria</taxon>
        <taxon>Bacillati</taxon>
        <taxon>Actinomycetota</taxon>
        <taxon>Actinomycetes</taxon>
        <taxon>Micromonosporales</taxon>
        <taxon>Micromonosporaceae</taxon>
        <taxon>Micromonospora</taxon>
    </lineage>
</organism>
<evidence type="ECO:0000256" key="1">
    <source>
        <dbReference type="SAM" id="MobiDB-lite"/>
    </source>
</evidence>
<feature type="transmembrane region" description="Helical" evidence="2">
    <location>
        <begin position="59"/>
        <end position="81"/>
    </location>
</feature>
<keyword evidence="2" id="KW-0472">Membrane</keyword>
<evidence type="ECO:0000256" key="2">
    <source>
        <dbReference type="SAM" id="Phobius"/>
    </source>
</evidence>
<gene>
    <name evidence="3" type="ORF">E1091_01565</name>
</gene>
<feature type="transmembrane region" description="Helical" evidence="2">
    <location>
        <begin position="171"/>
        <end position="191"/>
    </location>
</feature>
<feature type="compositionally biased region" description="Gly residues" evidence="1">
    <location>
        <begin position="346"/>
        <end position="365"/>
    </location>
</feature>
<feature type="compositionally biased region" description="Polar residues" evidence="1">
    <location>
        <begin position="510"/>
        <end position="524"/>
    </location>
</feature>
<sequence length="524" mass="56346">MKELESREKTVINSLLRVEPTGPTADSPAIPHEYQGGIDYHPTSPFAGIVELFSQVPTMVWIVLAATVITGTNMLLARYAVRRLRRVRTNSELERVDNRSPERKQIDQWTNILGGFGSIASLAMSMYALRGHAEGSILAWASFLVAAVLIELTIFVLVLRARENARERGEGGAEAKALWFVAAAFGVVLFLEPSPLFLRFLRLGIPLLVAYVNHLRIQAYCNDKPKTTSATDEIQGILKTVYHRILVLFRLAERADVKLSEQDRKRRVTRFVWLSYRAENAPFGWQKAIAAWRVDRHLVSLQERYGHEVYADALLQVAALAQSRKKMRDAATVEVTIWDVQNPLSGTGGGTQGGSDAGIVGGSTTGTGPDNGTARGGSEPPSGSGADQGGAGGPTTAPSGSGAGKVTVGEVETVRSSWTAEERAARRSLDAAQAHATEVGRAVYAETGQATAGMRAYFVAMAAADHMPVTGAQMREAVTGQSDKNGQGRNLLRKWKAELSADADRGMSADQANSAGEATQTGAS</sequence>
<feature type="compositionally biased region" description="Basic and acidic residues" evidence="1">
    <location>
        <begin position="1"/>
        <end position="10"/>
    </location>
</feature>
<feature type="transmembrane region" description="Helical" evidence="2">
    <location>
        <begin position="135"/>
        <end position="159"/>
    </location>
</feature>
<keyword evidence="2" id="KW-1133">Transmembrane helix</keyword>
<accession>A0ABY2DLG4</accession>
<protein>
    <recommendedName>
        <fullName evidence="5">DUF2637 domain-containing protein</fullName>
    </recommendedName>
</protein>